<keyword evidence="3" id="KW-1185">Reference proteome</keyword>
<evidence type="ECO:0000313" key="2">
    <source>
        <dbReference type="EMBL" id="NLR74853.1"/>
    </source>
</evidence>
<accession>A0A847S4Z0</accession>
<proteinExistence type="predicted"/>
<dbReference type="RefSeq" id="WP_168876436.1">
    <property type="nucleotide sequence ID" value="NZ_JABAIM010000001.1"/>
</dbReference>
<feature type="signal peptide" evidence="1">
    <location>
        <begin position="1"/>
        <end position="30"/>
    </location>
</feature>
<reference evidence="2 3" key="1">
    <citation type="submission" date="2020-04" db="EMBL/GenBank/DDBJ databases">
        <title>Draft genome of Leeia sp. IMCC25680.</title>
        <authorList>
            <person name="Song J."/>
            <person name="Cho J.-C."/>
        </authorList>
    </citation>
    <scope>NUCLEOTIDE SEQUENCE [LARGE SCALE GENOMIC DNA]</scope>
    <source>
        <strain evidence="2 3">IMCC25680</strain>
    </source>
</reference>
<evidence type="ECO:0000313" key="3">
    <source>
        <dbReference type="Proteomes" id="UP000587991"/>
    </source>
</evidence>
<dbReference type="Proteomes" id="UP000587991">
    <property type="component" value="Unassembled WGS sequence"/>
</dbReference>
<organism evidence="2 3">
    <name type="scientific">Leeia aquatica</name>
    <dbReference type="NCBI Taxonomy" id="2725557"/>
    <lineage>
        <taxon>Bacteria</taxon>
        <taxon>Pseudomonadati</taxon>
        <taxon>Pseudomonadota</taxon>
        <taxon>Betaproteobacteria</taxon>
        <taxon>Neisseriales</taxon>
        <taxon>Leeiaceae</taxon>
        <taxon>Leeia</taxon>
    </lineage>
</organism>
<sequence>MSVASPYRRRYLQWGSAATLLAVLPQLSLAASTDTVRRLQGELWINDQPAQLGSPVKVGDVLRTGSDSSAQVVLGKDAYLLRAHTRLQLTPASDDGLVVGVLRLFSGGVLASFGRGNKTLRTPTLTAGIRGTGIYMETQPGGTYFCTCYGQVELTDLQGNRRWISSAHHQSVLSDQGMQDATLLNHTDHELIELDALQGRTPPFVAKPS</sequence>
<name>A0A847S4Z0_9NEIS</name>
<dbReference type="AlphaFoldDB" id="A0A847S4Z0"/>
<evidence type="ECO:0000256" key="1">
    <source>
        <dbReference type="SAM" id="SignalP"/>
    </source>
</evidence>
<keyword evidence="1" id="KW-0732">Signal</keyword>
<comment type="caution">
    <text evidence="2">The sequence shown here is derived from an EMBL/GenBank/DDBJ whole genome shotgun (WGS) entry which is preliminary data.</text>
</comment>
<feature type="chain" id="PRO_5032373815" evidence="1">
    <location>
        <begin position="31"/>
        <end position="209"/>
    </location>
</feature>
<gene>
    <name evidence="2" type="ORF">HF682_06750</name>
</gene>
<dbReference type="EMBL" id="JABAIM010000001">
    <property type="protein sequence ID" value="NLR74853.1"/>
    <property type="molecule type" value="Genomic_DNA"/>
</dbReference>
<protein>
    <submittedName>
        <fullName evidence="2">FecR domain-containing protein</fullName>
    </submittedName>
</protein>
<dbReference type="PANTHER" id="PTHR38731">
    <property type="entry name" value="LIPL45-RELATED LIPOPROTEIN-RELATED"/>
    <property type="match status" value="1"/>
</dbReference>